<keyword evidence="3" id="KW-1185">Reference proteome</keyword>
<dbReference type="GO" id="GO:0008703">
    <property type="term" value="F:5-amino-6-(5-phosphoribosylamino)uracil reductase activity"/>
    <property type="evidence" value="ECO:0007669"/>
    <property type="project" value="InterPro"/>
</dbReference>
<evidence type="ECO:0000313" key="2">
    <source>
        <dbReference type="EMBL" id="TDD82345.1"/>
    </source>
</evidence>
<organism evidence="2 3">
    <name type="scientific">Actinomadura darangshiensis</name>
    <dbReference type="NCBI Taxonomy" id="705336"/>
    <lineage>
        <taxon>Bacteria</taxon>
        <taxon>Bacillati</taxon>
        <taxon>Actinomycetota</taxon>
        <taxon>Actinomycetes</taxon>
        <taxon>Streptosporangiales</taxon>
        <taxon>Thermomonosporaceae</taxon>
        <taxon>Actinomadura</taxon>
    </lineage>
</organism>
<dbReference type="RefSeq" id="WP_132198354.1">
    <property type="nucleotide sequence ID" value="NZ_SMKY01000066.1"/>
</dbReference>
<reference evidence="2 3" key="1">
    <citation type="submission" date="2019-03" db="EMBL/GenBank/DDBJ databases">
        <title>Draft genome sequences of novel Actinobacteria.</title>
        <authorList>
            <person name="Sahin N."/>
            <person name="Ay H."/>
            <person name="Saygin H."/>
        </authorList>
    </citation>
    <scope>NUCLEOTIDE SEQUENCE [LARGE SCALE GENOMIC DNA]</scope>
    <source>
        <strain evidence="2 3">DSM 45941</strain>
    </source>
</reference>
<name>A0A4R5BA31_9ACTN</name>
<dbReference type="PANTHER" id="PTHR38011">
    <property type="entry name" value="DIHYDROFOLATE REDUCTASE FAMILY PROTEIN (AFU_ORTHOLOGUE AFUA_8G06820)"/>
    <property type="match status" value="1"/>
</dbReference>
<dbReference type="EMBL" id="SMKY01000066">
    <property type="protein sequence ID" value="TDD82345.1"/>
    <property type="molecule type" value="Genomic_DNA"/>
</dbReference>
<proteinExistence type="predicted"/>
<gene>
    <name evidence="2" type="ORF">E1293_16850</name>
</gene>
<protein>
    <submittedName>
        <fullName evidence="2">Dihydrofolate reductase</fullName>
    </submittedName>
</protein>
<dbReference type="InterPro" id="IPR002734">
    <property type="entry name" value="RibDG_C"/>
</dbReference>
<comment type="caution">
    <text evidence="2">The sequence shown here is derived from an EMBL/GenBank/DDBJ whole genome shotgun (WGS) entry which is preliminary data.</text>
</comment>
<dbReference type="OrthoDB" id="195113at2"/>
<dbReference type="InterPro" id="IPR050765">
    <property type="entry name" value="Riboflavin_Biosynth_HTPR"/>
</dbReference>
<evidence type="ECO:0000259" key="1">
    <source>
        <dbReference type="Pfam" id="PF01872"/>
    </source>
</evidence>
<dbReference type="AlphaFoldDB" id="A0A4R5BA31"/>
<dbReference type="Pfam" id="PF01872">
    <property type="entry name" value="RibD_C"/>
    <property type="match status" value="1"/>
</dbReference>
<sequence>MRKLVYYVGVSIDGYIAGPGEEVDFYPVGDDMAAWINERYPETVPTHLRSHAGLEDAPNGRFDTLMMGLATYTPALDIGVTSPYAHLRQYIASTSLDEIADPGVELVREPLAAVRELKAEDGGKDIWLCGGGRLAGALLPEIDELIVKSYPVVAGAGVSAFSGEFRPTLFTPTRRESFGNGAQVTWFTRGEGGR</sequence>
<dbReference type="Proteomes" id="UP000295578">
    <property type="component" value="Unassembled WGS sequence"/>
</dbReference>
<dbReference type="GO" id="GO:0009231">
    <property type="term" value="P:riboflavin biosynthetic process"/>
    <property type="evidence" value="ECO:0007669"/>
    <property type="project" value="InterPro"/>
</dbReference>
<dbReference type="Gene3D" id="3.40.430.10">
    <property type="entry name" value="Dihydrofolate Reductase, subunit A"/>
    <property type="match status" value="1"/>
</dbReference>
<accession>A0A4R5BA31</accession>
<dbReference type="SUPFAM" id="SSF53597">
    <property type="entry name" value="Dihydrofolate reductase-like"/>
    <property type="match status" value="1"/>
</dbReference>
<dbReference type="PANTHER" id="PTHR38011:SF11">
    <property type="entry name" value="2,5-DIAMINO-6-RIBOSYLAMINO-4(3H)-PYRIMIDINONE 5'-PHOSPHATE REDUCTASE"/>
    <property type="match status" value="1"/>
</dbReference>
<feature type="domain" description="Bacterial bifunctional deaminase-reductase C-terminal" evidence="1">
    <location>
        <begin position="109"/>
        <end position="183"/>
    </location>
</feature>
<evidence type="ECO:0000313" key="3">
    <source>
        <dbReference type="Proteomes" id="UP000295578"/>
    </source>
</evidence>
<dbReference type="InterPro" id="IPR024072">
    <property type="entry name" value="DHFR-like_dom_sf"/>
</dbReference>